<dbReference type="Gene3D" id="3.40.50.1980">
    <property type="entry name" value="Nitrogenase molybdenum iron protein domain"/>
    <property type="match status" value="3"/>
</dbReference>
<dbReference type="GO" id="GO:0065003">
    <property type="term" value="P:protein-containing complex assembly"/>
    <property type="evidence" value="ECO:0007669"/>
    <property type="project" value="InterPro"/>
</dbReference>
<evidence type="ECO:0000256" key="6">
    <source>
        <dbReference type="RuleBase" id="RU004021"/>
    </source>
</evidence>
<evidence type="ECO:0000256" key="4">
    <source>
        <dbReference type="ARBA" id="ARBA00013282"/>
    </source>
</evidence>
<dbReference type="SUPFAM" id="SSF53807">
    <property type="entry name" value="Helical backbone' metal receptor"/>
    <property type="match status" value="1"/>
</dbReference>
<dbReference type="NCBIfam" id="TIGR01285">
    <property type="entry name" value="nifN"/>
    <property type="match status" value="1"/>
</dbReference>
<accession>A0A2D3W702</accession>
<dbReference type="Gene3D" id="6.10.250.1090">
    <property type="match status" value="1"/>
</dbReference>
<dbReference type="UniPathway" id="UPA00782"/>
<reference evidence="8 9" key="1">
    <citation type="journal article" date="2017" name="Front. Microbiol.">
        <title>Comparative Genomic Analysis of the Class Epsilonproteobacteria and Proposed Reclassification to Epsilonbacteraeota (phyl. nov.).</title>
        <authorList>
            <person name="Waite D.W."/>
            <person name="Vanwonterghem I."/>
            <person name="Rinke C."/>
            <person name="Parks D.H."/>
            <person name="Zhang Y."/>
            <person name="Takai K."/>
            <person name="Sievert S.M."/>
            <person name="Simon J."/>
            <person name="Campbell B.J."/>
            <person name="Hanson T.E."/>
            <person name="Woyke T."/>
            <person name="Klotz M.G."/>
            <person name="Hugenholtz P."/>
        </authorList>
    </citation>
    <scope>NUCLEOTIDE SEQUENCE [LARGE SCALE GENOMIC DNA]</scope>
    <source>
        <strain evidence="8">UBA11420</strain>
    </source>
</reference>
<keyword evidence="5 6" id="KW-0535">Nitrogen fixation</keyword>
<evidence type="ECO:0000256" key="1">
    <source>
        <dbReference type="ARBA" id="ARBA00003171"/>
    </source>
</evidence>
<dbReference type="GO" id="GO:0016163">
    <property type="term" value="F:nitrogenase activity"/>
    <property type="evidence" value="ECO:0007669"/>
    <property type="project" value="InterPro"/>
</dbReference>
<evidence type="ECO:0000313" key="8">
    <source>
        <dbReference type="EMBL" id="DAB37131.1"/>
    </source>
</evidence>
<organism evidence="8 9">
    <name type="scientific">Sulfurospirillum cavolei</name>
    <dbReference type="NCBI Taxonomy" id="366522"/>
    <lineage>
        <taxon>Bacteria</taxon>
        <taxon>Pseudomonadati</taxon>
        <taxon>Campylobacterota</taxon>
        <taxon>Epsilonproteobacteria</taxon>
        <taxon>Campylobacterales</taxon>
        <taxon>Sulfurospirillaceae</taxon>
        <taxon>Sulfurospirillum</taxon>
    </lineage>
</organism>
<dbReference type="InterPro" id="IPR050152">
    <property type="entry name" value="ChlB/BchB/BchZ"/>
</dbReference>
<protein>
    <recommendedName>
        <fullName evidence="4">Nitrogenase iron-molybdenum cofactor biosynthesis protein NifN</fullName>
    </recommendedName>
</protein>
<dbReference type="Proteomes" id="UP000231638">
    <property type="component" value="Unassembled WGS sequence"/>
</dbReference>
<evidence type="ECO:0000256" key="3">
    <source>
        <dbReference type="ARBA" id="ARBA00011002"/>
    </source>
</evidence>
<gene>
    <name evidence="8" type="ORF">CFH80_01150</name>
</gene>
<evidence type="ECO:0000259" key="7">
    <source>
        <dbReference type="Pfam" id="PF00148"/>
    </source>
</evidence>
<dbReference type="InterPro" id="IPR000510">
    <property type="entry name" value="Nase/OxRdtase_comp1"/>
</dbReference>
<dbReference type="PANTHER" id="PTHR33712">
    <property type="entry name" value="LIGHT-INDEPENDENT PROTOCHLOROPHYLLIDE REDUCTASE SUBUNIT B"/>
    <property type="match status" value="1"/>
</dbReference>
<dbReference type="PANTHER" id="PTHR33712:SF7">
    <property type="entry name" value="LIGHT-INDEPENDENT PROTOCHLOROPHYLLIDE REDUCTASE SUBUNIT B"/>
    <property type="match status" value="1"/>
</dbReference>
<dbReference type="InterPro" id="IPR000318">
    <property type="entry name" value="Nase_comp1_CS"/>
</dbReference>
<dbReference type="PROSITE" id="PS00699">
    <property type="entry name" value="NITROGENASE_1_1"/>
    <property type="match status" value="1"/>
</dbReference>
<comment type="pathway">
    <text evidence="2">Cofactor biosynthesis; Fe-Mo cofactor biosynthesis.</text>
</comment>
<proteinExistence type="inferred from homology"/>
<evidence type="ECO:0000313" key="9">
    <source>
        <dbReference type="Proteomes" id="UP000231638"/>
    </source>
</evidence>
<sequence>MSTAFSLKEAKTNTLKPLHVNPLKLSQPMGATLAFLGIKNCMPLMHGAQGCASFTKVLFTRHFNDPIAIQTTAVNDISAVIDGGERGISEAIENITKKTTPDLVGLFTTGMTETKGDDIKGATLLLKEKQKIVYVHTPDFEGGLESGWSLSVQNIITQLVVPASEVKKEKALLVPNVNMSPIEVEKLKEAMEELGFDVFALPDLSDSLDGHLGVKQGSLSGGGILVRDIEALGDCGLVVTIGRSVRKCGELFLEKNAQTKHVHFDTLTGLEASDRFYAEMLAYLGIQSVPNRVKRWRARLQDVLLDTHFVLGKSKVIIADEPDSAYAIAKALLEVGTSVKAFIAQRSEIQEEFTCEVCIGDFEEVETSLPLSDMLISNFHGERLAHRYHKALLIRGFPNYEQVGVGLRNTILYEGSCTFLCEVNNLLVHHQASQ</sequence>
<comment type="caution">
    <text evidence="8">The sequence shown here is derived from an EMBL/GenBank/DDBJ whole genome shotgun (WGS) entry which is preliminary data.</text>
</comment>
<dbReference type="STRING" id="366522.GCA_001548055_01584"/>
<name>A0A2D3W702_9BACT</name>
<comment type="similarity">
    <text evidence="3 6">Belongs to the NifD/NifK/NifE/NifN family.</text>
</comment>
<comment type="function">
    <text evidence="1">This protein may play a role in the biosynthesis of the prosthetic group of nitrogenase (FeMo cofactor).</text>
</comment>
<evidence type="ECO:0000256" key="2">
    <source>
        <dbReference type="ARBA" id="ARBA00005155"/>
    </source>
</evidence>
<dbReference type="InterPro" id="IPR005975">
    <property type="entry name" value="Nase_Mo-Fe_CF"/>
</dbReference>
<dbReference type="Pfam" id="PF00148">
    <property type="entry name" value="Oxidored_nitro"/>
    <property type="match status" value="1"/>
</dbReference>
<dbReference type="EMBL" id="DLUG01000038">
    <property type="protein sequence ID" value="DAB37131.1"/>
    <property type="molecule type" value="Genomic_DNA"/>
</dbReference>
<feature type="domain" description="Nitrogenase/oxidoreductase component 1" evidence="7">
    <location>
        <begin position="26"/>
        <end position="427"/>
    </location>
</feature>
<dbReference type="AlphaFoldDB" id="A0A2D3W702"/>
<evidence type="ECO:0000256" key="5">
    <source>
        <dbReference type="ARBA" id="ARBA00023231"/>
    </source>
</evidence>